<evidence type="ECO:0000256" key="2">
    <source>
        <dbReference type="RuleBase" id="RU366071"/>
    </source>
</evidence>
<name>A4X0Q0_CERS5</name>
<dbReference type="GO" id="GO:0005737">
    <property type="term" value="C:cytoplasm"/>
    <property type="evidence" value="ECO:0007669"/>
    <property type="project" value="UniProtKB-SubCell"/>
</dbReference>
<dbReference type="GO" id="GO:0043684">
    <property type="term" value="C:type IV secretion system complex"/>
    <property type="evidence" value="ECO:0007669"/>
    <property type="project" value="UniProtKB-UniRule"/>
</dbReference>
<dbReference type="CDD" id="cd01130">
    <property type="entry name" value="VirB11-like_ATPase"/>
    <property type="match status" value="1"/>
</dbReference>
<comment type="subcellular location">
    <subcellularLocation>
        <location evidence="2">Cytoplasm</location>
    </subcellularLocation>
</comment>
<dbReference type="AlphaFoldDB" id="A4X0Q0"/>
<gene>
    <name evidence="4" type="ordered locus">Rsph17025_4369</name>
</gene>
<dbReference type="BioCyc" id="RSPH349102:G1G8M-4510-MONOMER"/>
<organism evidence="4">
    <name type="scientific">Cereibacter sphaeroides (strain ATCC 17025 / ATH 2.4.3)</name>
    <name type="common">Rhodobacter sphaeroides</name>
    <dbReference type="NCBI Taxonomy" id="349102"/>
    <lineage>
        <taxon>Bacteria</taxon>
        <taxon>Pseudomonadati</taxon>
        <taxon>Pseudomonadota</taxon>
        <taxon>Alphaproteobacteria</taxon>
        <taxon>Rhodobacterales</taxon>
        <taxon>Paracoccaceae</taxon>
        <taxon>Cereibacter</taxon>
    </lineage>
</organism>
<dbReference type="InterPro" id="IPR027417">
    <property type="entry name" value="P-loop_NTPase"/>
</dbReference>
<feature type="domain" description="Bacterial type II secretion system protein E" evidence="3">
    <location>
        <begin position="16"/>
        <end position="303"/>
    </location>
</feature>
<dbReference type="InterPro" id="IPR001482">
    <property type="entry name" value="T2SS/T4SS_dom"/>
</dbReference>
<dbReference type="GO" id="GO:0005524">
    <property type="term" value="F:ATP binding"/>
    <property type="evidence" value="ECO:0007669"/>
    <property type="project" value="UniProtKB-UniRule"/>
</dbReference>
<comment type="function">
    <text evidence="2">Part of the Type IV secretion system.</text>
</comment>
<comment type="similarity">
    <text evidence="1 2">Belongs to the GSP E family.</text>
</comment>
<keyword evidence="2" id="KW-0067">ATP-binding</keyword>
<accession>A4X0Q0</accession>
<dbReference type="GO" id="GO:0044097">
    <property type="term" value="P:secretion by the type IV secretion system"/>
    <property type="evidence" value="ECO:0007669"/>
    <property type="project" value="InterPro"/>
</dbReference>
<sequence length="342" mass="37309" precursor="true">MTSASPSLALTAFLAPIQPWLDRPDILEICVNRPGEVFVEDPRGWERIALPALSYEFLSGLVSTISSFARQKLNAEAPLLSASLPGGERVQVVLPPAVPAGTISLTIRKPAHRTFSLEALIGTGMFDAVETDPEALGAEDAQLIALHRDRRWPEFLAAAVAAKKNILISGATGSGKTTLSKALLPLIPETERLITIEDTLELELPQPNVVRLIYSKGGQGDAKVTARDLLEASLRMRPDRIFLQELRDASAFYYLRNVNTGHSGSITTIHADSARLAFEQLALLVKESEAGRDLSRAEIKAMLVQMIDVVLQVKKAAHGRRVTEVWFDPRRKLEASGPEAAR</sequence>
<dbReference type="HOGENOM" id="CLU_005379_3_1_5"/>
<dbReference type="GO" id="GO:0016887">
    <property type="term" value="F:ATP hydrolysis activity"/>
    <property type="evidence" value="ECO:0007669"/>
    <property type="project" value="InterPro"/>
</dbReference>
<dbReference type="PANTHER" id="PTHR30486:SF6">
    <property type="entry name" value="TYPE IV PILUS RETRACTATION ATPASE PILT"/>
    <property type="match status" value="1"/>
</dbReference>
<dbReference type="SUPFAM" id="SSF52540">
    <property type="entry name" value="P-loop containing nucleoside triphosphate hydrolases"/>
    <property type="match status" value="1"/>
</dbReference>
<evidence type="ECO:0000259" key="3">
    <source>
        <dbReference type="Pfam" id="PF00437"/>
    </source>
</evidence>
<dbReference type="EMBL" id="CP000665">
    <property type="protein sequence ID" value="ABP73214.1"/>
    <property type="molecule type" value="Genomic_DNA"/>
</dbReference>
<dbReference type="InterPro" id="IPR050921">
    <property type="entry name" value="T4SS_GSP_E_ATPase"/>
</dbReference>
<reference evidence="4" key="1">
    <citation type="submission" date="2007-04" db="EMBL/GenBank/DDBJ databases">
        <title>Complete sequence of plasmid pRSPA04 of Rhodobacter sphaeroides ATCC 17025.</title>
        <authorList>
            <consortium name="US DOE Joint Genome Institute"/>
            <person name="Copeland A."/>
            <person name="Lucas S."/>
            <person name="Lapidus A."/>
            <person name="Barry K."/>
            <person name="Detter J.C."/>
            <person name="Glavina del Rio T."/>
            <person name="Hammon N."/>
            <person name="Israni S."/>
            <person name="Dalin E."/>
            <person name="Tice H."/>
            <person name="Pitluck S."/>
            <person name="Chertkov O."/>
            <person name="Brettin T."/>
            <person name="Bruce D."/>
            <person name="Han C."/>
            <person name="Schmutz J."/>
            <person name="Larimer F."/>
            <person name="Land M."/>
            <person name="Hauser L."/>
            <person name="Kyrpides N."/>
            <person name="Kim E."/>
            <person name="Richardson P."/>
            <person name="Mackenzie C."/>
            <person name="Choudhary M."/>
            <person name="Donohue T.J."/>
            <person name="Kaplan S."/>
        </authorList>
    </citation>
    <scope>NUCLEOTIDE SEQUENCE [LARGE SCALE GENOMIC DNA]</scope>
    <source>
        <strain evidence="4">ATCC 17025</strain>
        <plasmid evidence="4">pRSPA04</plasmid>
    </source>
</reference>
<dbReference type="PANTHER" id="PTHR30486">
    <property type="entry name" value="TWITCHING MOTILITY PROTEIN PILT"/>
    <property type="match status" value="1"/>
</dbReference>
<geneLocation type="plasmid" evidence="4">
    <name>pRSPA04</name>
</geneLocation>
<dbReference type="InterPro" id="IPR014155">
    <property type="entry name" value="VirB11"/>
</dbReference>
<protein>
    <recommendedName>
        <fullName evidence="2">Type IV secretion system protein</fullName>
    </recommendedName>
</protein>
<keyword evidence="4" id="KW-0614">Plasmid</keyword>
<keyword evidence="2" id="KW-0547">Nucleotide-binding</keyword>
<proteinExistence type="inferred from homology"/>
<dbReference type="Gene3D" id="3.40.50.300">
    <property type="entry name" value="P-loop containing nucleotide triphosphate hydrolases"/>
    <property type="match status" value="1"/>
</dbReference>
<keyword evidence="2" id="KW-0963">Cytoplasm</keyword>
<evidence type="ECO:0000313" key="4">
    <source>
        <dbReference type="EMBL" id="ABP73214.1"/>
    </source>
</evidence>
<dbReference type="Pfam" id="PF00437">
    <property type="entry name" value="T2SSE"/>
    <property type="match status" value="1"/>
</dbReference>
<evidence type="ECO:0000256" key="1">
    <source>
        <dbReference type="ARBA" id="ARBA00006611"/>
    </source>
</evidence>
<dbReference type="NCBIfam" id="TIGR02788">
    <property type="entry name" value="VirB11"/>
    <property type="match status" value="1"/>
</dbReference>
<dbReference type="Gene3D" id="3.30.450.90">
    <property type="match status" value="1"/>
</dbReference>
<dbReference type="KEGG" id="rsq:Rsph17025_4369"/>